<organism evidence="12 13">
    <name type="scientific">Enterobacter hormaechei</name>
    <dbReference type="NCBI Taxonomy" id="158836"/>
    <lineage>
        <taxon>Bacteria</taxon>
        <taxon>Pseudomonadati</taxon>
        <taxon>Pseudomonadota</taxon>
        <taxon>Gammaproteobacteria</taxon>
        <taxon>Enterobacterales</taxon>
        <taxon>Enterobacteriaceae</taxon>
        <taxon>Enterobacter</taxon>
        <taxon>Enterobacter cloacae complex</taxon>
    </lineage>
</organism>
<evidence type="ECO:0000256" key="7">
    <source>
        <dbReference type="ARBA" id="ARBA00022989"/>
    </source>
</evidence>
<dbReference type="EMBL" id="NEEW01000005">
    <property type="protein sequence ID" value="PJD86545.1"/>
    <property type="molecule type" value="Genomic_DNA"/>
</dbReference>
<dbReference type="SMART" id="SM00052">
    <property type="entry name" value="EAL"/>
    <property type="match status" value="1"/>
</dbReference>
<evidence type="ECO:0000256" key="1">
    <source>
        <dbReference type="ARBA" id="ARBA00004651"/>
    </source>
</evidence>
<evidence type="ECO:0000256" key="6">
    <source>
        <dbReference type="ARBA" id="ARBA00022801"/>
    </source>
</evidence>
<evidence type="ECO:0000256" key="5">
    <source>
        <dbReference type="ARBA" id="ARBA00022692"/>
    </source>
</evidence>
<protein>
    <recommendedName>
        <fullName evidence="2">cyclic-guanylate-specific phosphodiesterase</fullName>
        <ecNumber evidence="2">3.1.4.52</ecNumber>
    </recommendedName>
</protein>
<evidence type="ECO:0000256" key="4">
    <source>
        <dbReference type="ARBA" id="ARBA00022636"/>
    </source>
</evidence>
<evidence type="ECO:0000313" key="13">
    <source>
        <dbReference type="Proteomes" id="UP000229974"/>
    </source>
</evidence>
<dbReference type="EC" id="3.1.4.52" evidence="2"/>
<keyword evidence="6" id="KW-0378">Hydrolase</keyword>
<feature type="transmembrane region" description="Helical" evidence="10">
    <location>
        <begin position="6"/>
        <end position="29"/>
    </location>
</feature>
<evidence type="ECO:0000256" key="8">
    <source>
        <dbReference type="ARBA" id="ARBA00023136"/>
    </source>
</evidence>
<dbReference type="InterPro" id="IPR050706">
    <property type="entry name" value="Cyclic-di-GMP_PDE-like"/>
</dbReference>
<keyword evidence="5 10" id="KW-0812">Transmembrane</keyword>
<dbReference type="GO" id="GO:0005886">
    <property type="term" value="C:plasma membrane"/>
    <property type="evidence" value="ECO:0007669"/>
    <property type="project" value="UniProtKB-SubCell"/>
</dbReference>
<dbReference type="PANTHER" id="PTHR33121:SF81">
    <property type="entry name" value="CYCLIC DI-GMP PHOSPHODIESTERASE PDEB-RELATED"/>
    <property type="match status" value="1"/>
</dbReference>
<keyword evidence="3" id="KW-1003">Cell membrane</keyword>
<dbReference type="Gene3D" id="3.20.20.450">
    <property type="entry name" value="EAL domain"/>
    <property type="match status" value="1"/>
</dbReference>
<gene>
    <name evidence="12" type="ORF">B9Q30_11755</name>
</gene>
<dbReference type="GO" id="GO:0071111">
    <property type="term" value="F:cyclic-guanylate-specific phosphodiesterase activity"/>
    <property type="evidence" value="ECO:0007669"/>
    <property type="project" value="UniProtKB-EC"/>
</dbReference>
<comment type="caution">
    <text evidence="12">The sequence shown here is derived from an EMBL/GenBank/DDBJ whole genome shotgun (WGS) entry which is preliminary data.</text>
</comment>
<dbReference type="PANTHER" id="PTHR33121">
    <property type="entry name" value="CYCLIC DI-GMP PHOSPHODIESTERASE PDEF"/>
    <property type="match status" value="1"/>
</dbReference>
<keyword evidence="7 10" id="KW-1133">Transmembrane helix</keyword>
<reference evidence="12 13" key="1">
    <citation type="journal article" date="2017" name="J. Antimicrob. Chemother.">
        <title>Characterization of the population structure, drug resistance mechanisms and plasmids of the community-associated Enterobacter cloacae complex in China.</title>
        <authorList>
            <person name="Zhou K."/>
            <person name="Yu W."/>
            <person name="Cao X."/>
            <person name="Shen P."/>
            <person name="Lu H."/>
            <person name="Luo Q."/>
            <person name="Rossen J.W.A."/>
            <person name="Xiao Y."/>
        </authorList>
    </citation>
    <scope>NUCLEOTIDE SEQUENCE [LARGE SCALE GENOMIC DNA]</scope>
    <source>
        <strain evidence="12 13">ECC904</strain>
    </source>
</reference>
<evidence type="ECO:0000256" key="3">
    <source>
        <dbReference type="ARBA" id="ARBA00022475"/>
    </source>
</evidence>
<evidence type="ECO:0000256" key="2">
    <source>
        <dbReference type="ARBA" id="ARBA00012282"/>
    </source>
</evidence>
<dbReference type="CDD" id="cd01948">
    <property type="entry name" value="EAL"/>
    <property type="match status" value="1"/>
</dbReference>
<feature type="domain" description="EAL" evidence="11">
    <location>
        <begin position="269"/>
        <end position="517"/>
    </location>
</feature>
<comment type="subcellular location">
    <subcellularLocation>
        <location evidence="1">Cell membrane</location>
        <topology evidence="1">Multi-pass membrane protein</topology>
    </subcellularLocation>
</comment>
<dbReference type="Pfam" id="PF12792">
    <property type="entry name" value="CSS-motif"/>
    <property type="match status" value="1"/>
</dbReference>
<dbReference type="PROSITE" id="PS50883">
    <property type="entry name" value="EAL"/>
    <property type="match status" value="1"/>
</dbReference>
<dbReference type="InterPro" id="IPR035919">
    <property type="entry name" value="EAL_sf"/>
</dbReference>
<dbReference type="Proteomes" id="UP000229974">
    <property type="component" value="Unassembled WGS sequence"/>
</dbReference>
<dbReference type="OrthoDB" id="9812358at2"/>
<comment type="catalytic activity">
    <reaction evidence="9">
        <text>3',3'-c-di-GMP + H2O = 5'-phosphoguanylyl(3'-&gt;5')guanosine + H(+)</text>
        <dbReference type="Rhea" id="RHEA:24902"/>
        <dbReference type="ChEBI" id="CHEBI:15377"/>
        <dbReference type="ChEBI" id="CHEBI:15378"/>
        <dbReference type="ChEBI" id="CHEBI:58754"/>
        <dbReference type="ChEBI" id="CHEBI:58805"/>
        <dbReference type="EC" id="3.1.4.52"/>
    </reaction>
</comment>
<dbReference type="InterPro" id="IPR001633">
    <property type="entry name" value="EAL_dom"/>
</dbReference>
<evidence type="ECO:0000259" key="11">
    <source>
        <dbReference type="PROSITE" id="PS50883"/>
    </source>
</evidence>
<evidence type="ECO:0000256" key="10">
    <source>
        <dbReference type="SAM" id="Phobius"/>
    </source>
</evidence>
<proteinExistence type="predicted"/>
<dbReference type="STRING" id="301102.BFV66_05110"/>
<dbReference type="RefSeq" id="WP_047717983.1">
    <property type="nucleotide sequence ID" value="NZ_CP060480.1"/>
</dbReference>
<accession>A0A2K3T9T8</accession>
<dbReference type="Pfam" id="PF00563">
    <property type="entry name" value="EAL"/>
    <property type="match status" value="1"/>
</dbReference>
<keyword evidence="4" id="KW-0973">c-di-GMP</keyword>
<evidence type="ECO:0000313" key="12">
    <source>
        <dbReference type="EMBL" id="PJD86545.1"/>
    </source>
</evidence>
<name>A0A2K3T9T8_9ENTR</name>
<sequence length="522" mass="58657">MRTRHLVSLVTGVLIFSVLVPVCLSIWLAHRQAEEKFVDALDSYASRVLIRTDRVVAQAKQALTHLQTFHAPPCTPPHLREMRRVEFSWRYIQEVMYIDNLKPLCSSLEQSSNTAILPPPMRITADGYSAWLTSQNDLGIHRYMAVLGKGHYLVMVDPASLVDVVPFGEISMDAALVGSETHRIFARSNIVDPYILSVVKEQQDVTRVQYNGSMYVLKPVPELGFTVIAWASLKPLAESWHQQLIIWLPAGILLSLAAALIVLRILRRLLSPRNRLIDAINNREIEVYYQPIVALCSGKLVGAEALMRWPQPDGSHLSPNLFVPLAEQTGLISTLTQLVVNKVFEDLGAWLHHHPELHISVNLAPSDLTSPELPRQLSQLLNKWGVHPRQIALELTERGFADPAVSVPAIAAFRRAGHAIYIDDFGTGYSSLSYLQDLDVDTLKIDKSFVDALEYKNVTPHIIEMAKSLKLAMVAEGIETEGQIEWLHRHGVQYGQGWYFSKALPKEDFILWAGHNLEKHIT</sequence>
<dbReference type="SUPFAM" id="SSF141868">
    <property type="entry name" value="EAL domain-like"/>
    <property type="match status" value="1"/>
</dbReference>
<keyword evidence="8 10" id="KW-0472">Membrane</keyword>
<feature type="transmembrane region" description="Helical" evidence="10">
    <location>
        <begin position="245"/>
        <end position="266"/>
    </location>
</feature>
<evidence type="ECO:0000256" key="9">
    <source>
        <dbReference type="ARBA" id="ARBA00034290"/>
    </source>
</evidence>
<dbReference type="AlphaFoldDB" id="A0A2K3T9T8"/>
<dbReference type="InterPro" id="IPR024744">
    <property type="entry name" value="CSS-motif_dom"/>
</dbReference>